<proteinExistence type="predicted"/>
<evidence type="ECO:0000313" key="3">
    <source>
        <dbReference type="Proteomes" id="UP000196521"/>
    </source>
</evidence>
<dbReference type="AlphaFoldDB" id="A0A6J7ZGE3"/>
<dbReference type="Gene3D" id="3.40.50.300">
    <property type="entry name" value="P-loop containing nucleotide triphosphate hydrolases"/>
    <property type="match status" value="1"/>
</dbReference>
<dbReference type="InterPro" id="IPR027417">
    <property type="entry name" value="P-loop_NTPase"/>
</dbReference>
<name>A0A6J7ZGE3_PLARU</name>
<sequence>MIILCTHNNGGVGKTTLAVHITGVLISKFPWARTLLLDCDDQHQAWEFFAPSKPKKELEVFLEDNLSLIYNPKRENLLNIVDPTQYDHIVIDAKGAREDTVKVIVNDNPDKILIPINASQKSKALGNLDRILGMVSKLESNTGLPDKVQVTIVPLGVSKDIINNKLETISIVPHQCEISQEIRYLQDEMQEALYEDKKYIWTYENCEDLYENFCSLINL</sequence>
<accession>A0A6J7ZGE3</accession>
<dbReference type="InterPro" id="IPR002586">
    <property type="entry name" value="CobQ/CobB/MinD/ParA_Nub-bd_dom"/>
</dbReference>
<feature type="domain" description="CobQ/CobB/MinD/ParA nucleotide binding" evidence="1">
    <location>
        <begin position="6"/>
        <end position="144"/>
    </location>
</feature>
<comment type="caution">
    <text evidence="2">The sequence shown here is derived from an EMBL/GenBank/DDBJ whole genome shotgun (WGS) entry which is preliminary data.</text>
</comment>
<organism evidence="2 3">
    <name type="scientific">Planktothrix rubescens CCAP 1459/22</name>
    <dbReference type="NCBI Taxonomy" id="329571"/>
    <lineage>
        <taxon>Bacteria</taxon>
        <taxon>Bacillati</taxon>
        <taxon>Cyanobacteriota</taxon>
        <taxon>Cyanophyceae</taxon>
        <taxon>Oscillatoriophycideae</taxon>
        <taxon>Oscillatoriales</taxon>
        <taxon>Microcoleaceae</taxon>
        <taxon>Planktothrix</taxon>
    </lineage>
</organism>
<dbReference type="Proteomes" id="UP000196521">
    <property type="component" value="Unassembled WGS sequence"/>
</dbReference>
<gene>
    <name evidence="2" type="ORF">PLAN_100536</name>
</gene>
<dbReference type="RefSeq" id="WP_026793700.1">
    <property type="nucleotide sequence ID" value="NZ_LR812491.1"/>
</dbReference>
<protein>
    <recommendedName>
        <fullName evidence="1">CobQ/CobB/MinD/ParA nucleotide binding domain-containing protein</fullName>
    </recommendedName>
</protein>
<reference evidence="2" key="1">
    <citation type="submission" date="2020-05" db="EMBL/GenBank/DDBJ databases">
        <authorList>
            <consortium name="Genoscope - CEA"/>
            <person name="William W."/>
        </authorList>
    </citation>
    <scope>NUCLEOTIDE SEQUENCE [LARGE SCALE GENOMIC DNA]</scope>
    <source>
        <strain evidence="2">PCC 7821</strain>
    </source>
</reference>
<dbReference type="PANTHER" id="PTHR13696">
    <property type="entry name" value="P-LOOP CONTAINING NUCLEOSIDE TRIPHOSPHATE HYDROLASE"/>
    <property type="match status" value="1"/>
</dbReference>
<dbReference type="InterPro" id="IPR050678">
    <property type="entry name" value="DNA_Partitioning_ATPase"/>
</dbReference>
<dbReference type="EMBL" id="CZCZ02000005">
    <property type="protein sequence ID" value="CAC5340486.1"/>
    <property type="molecule type" value="Genomic_DNA"/>
</dbReference>
<dbReference type="Pfam" id="PF01656">
    <property type="entry name" value="CbiA"/>
    <property type="match status" value="1"/>
</dbReference>
<evidence type="ECO:0000313" key="2">
    <source>
        <dbReference type="EMBL" id="CAC5340486.1"/>
    </source>
</evidence>
<dbReference type="SUPFAM" id="SSF52540">
    <property type="entry name" value="P-loop containing nucleoside triphosphate hydrolases"/>
    <property type="match status" value="1"/>
</dbReference>
<keyword evidence="3" id="KW-1185">Reference proteome</keyword>
<evidence type="ECO:0000259" key="1">
    <source>
        <dbReference type="Pfam" id="PF01656"/>
    </source>
</evidence>
<dbReference type="PANTHER" id="PTHR13696:SF99">
    <property type="entry name" value="COBYRINIC ACID AC-DIAMIDE SYNTHASE"/>
    <property type="match status" value="1"/>
</dbReference>